<name>A0A0S6VS39_9BACT</name>
<protein>
    <submittedName>
        <fullName evidence="1">Uncharacterized protein</fullName>
    </submittedName>
</protein>
<proteinExistence type="predicted"/>
<dbReference type="HOGENOM" id="CLU_3004803_0_0_0"/>
<keyword evidence="2" id="KW-1185">Reference proteome</keyword>
<dbReference type="STRING" id="1499966.U14_01408"/>
<gene>
    <name evidence="1" type="ORF">U14_01408</name>
</gene>
<sequence length="56" mass="6236">MVRENGTSIRAGNGKVLTRLGDIVLIDDPFVPDGGTIFERVGNMTRYIQKFLQDNP</sequence>
<evidence type="ECO:0000313" key="2">
    <source>
        <dbReference type="Proteomes" id="UP000030700"/>
    </source>
</evidence>
<dbReference type="Proteomes" id="UP000030700">
    <property type="component" value="Unassembled WGS sequence"/>
</dbReference>
<evidence type="ECO:0000313" key="1">
    <source>
        <dbReference type="EMBL" id="GAK50181.1"/>
    </source>
</evidence>
<accession>A0A0S6VS39</accession>
<dbReference type="AlphaFoldDB" id="A0A0S6VS39"/>
<organism evidence="1">
    <name type="scientific">Candidatus Moduliflexus flocculans</name>
    <dbReference type="NCBI Taxonomy" id="1499966"/>
    <lineage>
        <taxon>Bacteria</taxon>
        <taxon>Candidatus Moduliflexota</taxon>
        <taxon>Candidatus Moduliflexia</taxon>
        <taxon>Candidatus Moduliflexales</taxon>
        <taxon>Candidatus Moduliflexaceae</taxon>
    </lineage>
</organism>
<dbReference type="EMBL" id="DF820456">
    <property type="protein sequence ID" value="GAK50181.1"/>
    <property type="molecule type" value="Genomic_DNA"/>
</dbReference>
<reference evidence="1" key="1">
    <citation type="journal article" date="2015" name="PeerJ">
        <title>First genomic representation of candidate bacterial phylum KSB3 points to enhanced environmental sensing as a trigger of wastewater bulking.</title>
        <authorList>
            <person name="Sekiguchi Y."/>
            <person name="Ohashi A."/>
            <person name="Parks D.H."/>
            <person name="Yamauchi T."/>
            <person name="Tyson G.W."/>
            <person name="Hugenholtz P."/>
        </authorList>
    </citation>
    <scope>NUCLEOTIDE SEQUENCE [LARGE SCALE GENOMIC DNA]</scope>
</reference>